<dbReference type="InterPro" id="IPR027434">
    <property type="entry name" value="Homing_endonucl"/>
</dbReference>
<dbReference type="SUPFAM" id="SSF55608">
    <property type="entry name" value="Homing endonucleases"/>
    <property type="match status" value="2"/>
</dbReference>
<evidence type="ECO:0000256" key="3">
    <source>
        <dbReference type="ARBA" id="ARBA00009332"/>
    </source>
</evidence>
<feature type="transmembrane region" description="Helical" evidence="14">
    <location>
        <begin position="20"/>
        <end position="39"/>
    </location>
</feature>
<evidence type="ECO:0000256" key="7">
    <source>
        <dbReference type="ARBA" id="ARBA00022722"/>
    </source>
</evidence>
<evidence type="ECO:0000256" key="9">
    <source>
        <dbReference type="ARBA" id="ARBA00022801"/>
    </source>
</evidence>
<dbReference type="GO" id="GO:0005739">
    <property type="term" value="C:mitochondrion"/>
    <property type="evidence" value="ECO:0007669"/>
    <property type="project" value="UniProtKB-SubCell"/>
</dbReference>
<feature type="transmembrane region" description="Helical" evidence="14">
    <location>
        <begin position="306"/>
        <end position="329"/>
    </location>
</feature>
<feature type="transmembrane region" description="Helical" evidence="14">
    <location>
        <begin position="341"/>
        <end position="362"/>
    </location>
</feature>
<dbReference type="PRINTS" id="PR01165">
    <property type="entry name" value="CYCOXIDASEI"/>
</dbReference>
<dbReference type="PIR" id="S25959">
    <property type="entry name" value="S25959"/>
</dbReference>
<keyword evidence="13 14" id="KW-0472">Membrane</keyword>
<keyword evidence="11 14" id="KW-1133">Transmembrane helix</keyword>
<reference evidence="16" key="2">
    <citation type="journal article" date="1992" name="Nucleic Acids Res.">
        <title>Gene clusters for ribosomal proteins in the mitochondrial genome of a liverwort, Marchantia polymorpha.</title>
        <authorList>
            <person name="Takemura M."/>
            <person name="Oda K."/>
            <person name="Yamato K."/>
            <person name="Ohta E."/>
            <person name="Nakamura Y."/>
            <person name="Nozato N."/>
            <person name="Akashi K."/>
            <person name="Ohyama K."/>
        </authorList>
    </citation>
    <scope>NUCLEOTIDE SEQUENCE</scope>
    <source>
        <strain evidence="16">A 18</strain>
    </source>
</reference>
<dbReference type="Pfam" id="PF00115">
    <property type="entry name" value="COX1"/>
    <property type="match status" value="1"/>
</dbReference>
<evidence type="ECO:0000256" key="5">
    <source>
        <dbReference type="ARBA" id="ARBA00011164"/>
    </source>
</evidence>
<comment type="similarity">
    <text evidence="3">In the C-terminal section; belongs to the LAGLIDADG endonuclease family.</text>
</comment>
<evidence type="ECO:0000256" key="12">
    <source>
        <dbReference type="ARBA" id="ARBA00023128"/>
    </source>
</evidence>
<dbReference type="PANTHER" id="PTHR10422">
    <property type="entry name" value="CYTOCHROME C OXIDASE SUBUNIT 1"/>
    <property type="match status" value="1"/>
</dbReference>
<feature type="transmembrane region" description="Helical" evidence="14">
    <location>
        <begin position="153"/>
        <end position="175"/>
    </location>
</feature>
<dbReference type="Gene3D" id="3.10.28.10">
    <property type="entry name" value="Homing endonucleases"/>
    <property type="match status" value="2"/>
</dbReference>
<dbReference type="SUPFAM" id="SSF81442">
    <property type="entry name" value="Cytochrome c oxidase subunit I-like"/>
    <property type="match status" value="1"/>
</dbReference>
<dbReference type="GO" id="GO:0004129">
    <property type="term" value="F:cytochrome-c oxidase activity"/>
    <property type="evidence" value="ECO:0007669"/>
    <property type="project" value="InterPro"/>
</dbReference>
<keyword evidence="8" id="KW-0255">Endonuclease</keyword>
<evidence type="ECO:0000256" key="4">
    <source>
        <dbReference type="ARBA" id="ARBA00010468"/>
    </source>
</evidence>
<dbReference type="PANTHER" id="PTHR10422:SF18">
    <property type="entry name" value="CYTOCHROME C OXIDASE SUBUNIT 1"/>
    <property type="match status" value="1"/>
</dbReference>
<geneLocation type="mitochondrion" evidence="16"/>
<keyword evidence="6 14" id="KW-0812">Transmembrane</keyword>
<dbReference type="InterPro" id="IPR036927">
    <property type="entry name" value="Cyt_c_oxase-like_su1_sf"/>
</dbReference>
<dbReference type="PROSITE" id="PS00077">
    <property type="entry name" value="COX1_CUB"/>
    <property type="match status" value="1"/>
</dbReference>
<evidence type="ECO:0000256" key="2">
    <source>
        <dbReference type="ARBA" id="ARBA00004173"/>
    </source>
</evidence>
<evidence type="ECO:0000259" key="15">
    <source>
        <dbReference type="PROSITE" id="PS50855"/>
    </source>
</evidence>
<evidence type="ECO:0000313" key="16">
    <source>
        <dbReference type="EMBL" id="AAC09452.1"/>
    </source>
</evidence>
<keyword evidence="7" id="KW-0540">Nuclease</keyword>
<accession>Q35060</accession>
<evidence type="ECO:0000256" key="6">
    <source>
        <dbReference type="ARBA" id="ARBA00022692"/>
    </source>
</evidence>
<keyword evidence="10" id="KW-0404">Intron homing</keyword>
<dbReference type="FunFam" id="1.20.210.10:FF:000014">
    <property type="entry name" value="Probable intron-encoded endonuclease aI4"/>
    <property type="match status" value="1"/>
</dbReference>
<gene>
    <name evidence="16" type="primary">coxI</name>
</gene>
<dbReference type="GO" id="GO:0004519">
    <property type="term" value="F:endonuclease activity"/>
    <property type="evidence" value="ECO:0007669"/>
    <property type="project" value="UniProtKB-KW"/>
</dbReference>
<keyword evidence="12 16" id="KW-0496">Mitochondrion</keyword>
<feature type="transmembrane region" description="Helical" evidence="14">
    <location>
        <begin position="270"/>
        <end position="294"/>
    </location>
</feature>
<proteinExistence type="inferred from homology"/>
<dbReference type="InterPro" id="IPR033944">
    <property type="entry name" value="Cyt_c_oxase_su1_dom"/>
</dbReference>
<dbReference type="PROSITE" id="PS50855">
    <property type="entry name" value="COX1"/>
    <property type="match status" value="1"/>
</dbReference>
<comment type="subunit">
    <text evidence="5">Component of the cytochrome c oxidase (complex IV, CIV), a multisubunit enzyme composed of a catalytic core of 3 subunits and several supernumerary subunits. The complex exists as a monomer or a dimer and forms supercomplexes (SCs) in the inner mitochondrial membrane with ubiquinol-cytochrome c oxidoreductase (cytochrome b-c1 complex, complex III, CIII).</text>
</comment>
<protein>
    <submittedName>
        <fullName evidence="16">CoxI intron8 ORF</fullName>
    </submittedName>
</protein>
<comment type="subcellular location">
    <subcellularLocation>
        <location evidence="1">Membrane</location>
        <topology evidence="1">Multi-pass membrane protein</topology>
    </subcellularLocation>
    <subcellularLocation>
        <location evidence="2">Mitochondrion</location>
    </subcellularLocation>
</comment>
<dbReference type="InterPro" id="IPR023616">
    <property type="entry name" value="Cyt_c_oxase-like_su1_dom"/>
</dbReference>
<evidence type="ECO:0000256" key="13">
    <source>
        <dbReference type="ARBA" id="ARBA00023136"/>
    </source>
</evidence>
<dbReference type="AlphaFoldDB" id="Q35060"/>
<reference evidence="16" key="3">
    <citation type="journal article" date="1992" name="Nucleic Acids Res.">
        <title>Transfer RNA genes in the mitochondrial genome from a liverwort, Marchantia polymorpha: the absence of chloroplast-like tRNAs.</title>
        <authorList>
            <person name="Oda K."/>
            <person name="Yamato K."/>
            <person name="Ohta E."/>
            <person name="Nakamura Y."/>
            <person name="Takemura M."/>
            <person name="Nozato N."/>
            <person name="Akashi K."/>
            <person name="Ohyama K."/>
        </authorList>
    </citation>
    <scope>NUCLEOTIDE SEQUENCE</scope>
    <source>
        <strain evidence="16">A 18</strain>
    </source>
</reference>
<evidence type="ECO:0000256" key="8">
    <source>
        <dbReference type="ARBA" id="ARBA00022759"/>
    </source>
</evidence>
<dbReference type="GO" id="GO:0006123">
    <property type="term" value="P:mitochondrial electron transport, cytochrome c to oxygen"/>
    <property type="evidence" value="ECO:0007669"/>
    <property type="project" value="TreeGrafter"/>
</dbReference>
<dbReference type="InterPro" id="IPR000883">
    <property type="entry name" value="Cyt_C_Oxase_1"/>
</dbReference>
<feature type="transmembrane region" description="Helical" evidence="14">
    <location>
        <begin position="60"/>
        <end position="79"/>
    </location>
</feature>
<dbReference type="GO" id="GO:0015990">
    <property type="term" value="P:electron transport coupled proton transport"/>
    <property type="evidence" value="ECO:0007669"/>
    <property type="project" value="TreeGrafter"/>
</dbReference>
<comment type="similarity">
    <text evidence="4">In the N-terminal section; belongs to the heme-copper respiratory oxidase family.</text>
</comment>
<evidence type="ECO:0000256" key="14">
    <source>
        <dbReference type="SAM" id="Phobius"/>
    </source>
</evidence>
<dbReference type="EMBL" id="M68929">
    <property type="protein sequence ID" value="AAC09452.1"/>
    <property type="molecule type" value="Genomic_DNA"/>
</dbReference>
<keyword evidence="9" id="KW-0378">Hydrolase</keyword>
<dbReference type="GO" id="GO:0020037">
    <property type="term" value="F:heme binding"/>
    <property type="evidence" value="ECO:0007669"/>
    <property type="project" value="InterPro"/>
</dbReference>
<evidence type="ECO:0000256" key="10">
    <source>
        <dbReference type="ARBA" id="ARBA00022886"/>
    </source>
</evidence>
<dbReference type="GO" id="GO:0016787">
    <property type="term" value="F:hydrolase activity"/>
    <property type="evidence" value="ECO:0007669"/>
    <property type="project" value="UniProtKB-KW"/>
</dbReference>
<reference evidence="16" key="1">
    <citation type="journal article" date="1992" name="J. Mol. Biol.">
        <title>Gene organization deduced from the complete sequence of liverwort Marchantia polymorpha mitochondrial DNA. A primitive form of plant mitochondrial genome.</title>
        <authorList>
            <person name="Oda K."/>
            <person name="Yamato K."/>
            <person name="Ohta E."/>
            <person name="Nakamura Y."/>
            <person name="Takemura M."/>
            <person name="Nozato N."/>
            <person name="Akashi K."/>
            <person name="Kanegae T."/>
            <person name="Ogura Y."/>
            <person name="Kohchi T."/>
            <person name="Ohyama K."/>
        </authorList>
    </citation>
    <scope>NUCLEOTIDE SEQUENCE</scope>
    <source>
        <strain evidence="16">A 18</strain>
    </source>
</reference>
<organism evidence="16">
    <name type="scientific">Marchantia paleacea</name>
    <name type="common">Liverwort</name>
    <dbReference type="NCBI Taxonomy" id="56867"/>
    <lineage>
        <taxon>Eukaryota</taxon>
        <taxon>Viridiplantae</taxon>
        <taxon>Streptophyta</taxon>
        <taxon>Embryophyta</taxon>
        <taxon>Marchantiophyta</taxon>
        <taxon>Marchantiopsida</taxon>
        <taxon>Marchantiidae</taxon>
        <taxon>Marchantiales</taxon>
        <taxon>Marchantiaceae</taxon>
        <taxon>Marchantia</taxon>
    </lineage>
</organism>
<feature type="transmembrane region" description="Helical" evidence="14">
    <location>
        <begin position="113"/>
        <end position="133"/>
    </location>
</feature>
<dbReference type="Pfam" id="PF00961">
    <property type="entry name" value="LAGLIDADG_1"/>
    <property type="match status" value="2"/>
</dbReference>
<dbReference type="InterPro" id="IPR004860">
    <property type="entry name" value="LAGLIDADG_dom"/>
</dbReference>
<dbReference type="InterPro" id="IPR023615">
    <property type="entry name" value="Cyt_c_Oxase_su1_BS"/>
</dbReference>
<dbReference type="CDD" id="cd01663">
    <property type="entry name" value="Cyt_c_Oxidase_I"/>
    <property type="match status" value="1"/>
</dbReference>
<feature type="transmembrane region" description="Helical" evidence="14">
    <location>
        <begin position="234"/>
        <end position="258"/>
    </location>
</feature>
<evidence type="ECO:0000256" key="1">
    <source>
        <dbReference type="ARBA" id="ARBA00004141"/>
    </source>
</evidence>
<name>Q35060_MARPA</name>
<dbReference type="GO" id="GO:0006314">
    <property type="term" value="P:intron homing"/>
    <property type="evidence" value="ECO:0007669"/>
    <property type="project" value="UniProtKB-KW"/>
</dbReference>
<evidence type="ECO:0000256" key="11">
    <source>
        <dbReference type="ARBA" id="ARBA00022989"/>
    </source>
</evidence>
<dbReference type="GO" id="GO:0045277">
    <property type="term" value="C:respiratory chain complex IV"/>
    <property type="evidence" value="ECO:0007669"/>
    <property type="project" value="InterPro"/>
</dbReference>
<sequence length="636" mass="71646">MNNFAQRWLFSTNHKDIGTLYLIFGAIAGVMGTCFSVLIRMELAQPGNQILGGNHQLYNVLITAHAFLMIFFMVMPAMIGGFGNWFVPILIGSPDMAFPRLNNISFWLLPPSLLLLLSSALVEVGCGSGWTVYPPLSGITSHSGGSVDLAIFSLHLSGVSSILGSINFITTIFNMRAPGLTMHRLPLFVWSVLVTAFLLLLSLPVLAGAITMLLTDRNFNTTFFDPAGGGDPILYQHLFWFFGHPEVYILILPGFGIISHIVSTFSRKPVFGYLGMVYAMISIGVLGFIVWAHHMFTVGLDVDTRAYFTAATMIIAVPTGIKIFSWIATMWGGSIQYKTPMLFAVGFIFLFTVGGLTGIVLANSGVDIALHDKLLCTIIAFFEPYPKQNVNYTEAMKQFFVGLIDGDGSIQVNHWRETILQFRIIIKLKYTEGNHLMLKQLSKVLNIGQIYIQKKYVFLQIDHKTEIEVVLGILTDYPLLTTNAYTRYLFLRFCFLNRISLKEYKFMKHFLEPVFRKLTPLELTNLSYFDNWFVGFTTAEGCFCIRLNGSHSFSISQASDYYIMEAIKTKFTLPNQVRLIAVKNKKPIYLIETYNRNSLARVIDFFSRNDIISLGGEKLLQFHKFISAFYKNKKGL</sequence>
<dbReference type="Gene3D" id="1.20.210.10">
    <property type="entry name" value="Cytochrome c oxidase-like, subunit I domain"/>
    <property type="match status" value="1"/>
</dbReference>
<feature type="domain" description="Cytochrome oxidase subunit I profile" evidence="15">
    <location>
        <begin position="8"/>
        <end position="372"/>
    </location>
</feature>
<feature type="transmembrane region" description="Helical" evidence="14">
    <location>
        <begin position="187"/>
        <end position="214"/>
    </location>
</feature>